<feature type="region of interest" description="Disordered" evidence="1">
    <location>
        <begin position="17"/>
        <end position="44"/>
    </location>
</feature>
<protein>
    <recommendedName>
        <fullName evidence="3">Matrix protein</fullName>
    </recommendedName>
</protein>
<proteinExistence type="predicted"/>
<organism evidence="2">
    <name type="scientific">Wuhan Tick Virus 1</name>
    <dbReference type="NCBI Taxonomy" id="1608137"/>
    <lineage>
        <taxon>Viruses</taxon>
        <taxon>Riboviria</taxon>
        <taxon>Orthornavirae</taxon>
        <taxon>Negarnaviricota</taxon>
        <taxon>Haploviricotina</taxon>
        <taxon>Monjiviricetes</taxon>
        <taxon>Mononegavirales</taxon>
        <taxon>Rhabdoviridae</taxon>
        <taxon>Alpharhabdovirinae</taxon>
        <taxon>Alpharicinrhavirus</taxon>
        <taxon>Alpharicinrhavirus wuhan</taxon>
    </lineage>
</organism>
<accession>A0A5P8N5Q2</accession>
<reference evidence="2" key="1">
    <citation type="journal article" date="2019" name="Front. Microbiol.">
        <title>Monitoring Silent Spillovers Before Emergence: A Pilot Study at the Tick/Human Interface in Thailand.</title>
        <authorList>
            <person name="Temmam S."/>
            <person name="Chretien D."/>
            <person name="Bigot T."/>
            <person name="Dufour E."/>
            <person name="Petres S."/>
            <person name="Desquesnes M."/>
            <person name="Devillers E."/>
            <person name="Dumarest M."/>
            <person name="Yousfi L."/>
            <person name="Jittapalapong S."/>
            <person name="Karnchanabanthoeng A."/>
            <person name="Chaisiri K."/>
            <person name="Gagnieur L."/>
            <person name="Cosson J.-F."/>
            <person name="Vayssier-Taussat M."/>
            <person name="Morand S."/>
            <person name="Moutailler S."/>
            <person name="Eloit M."/>
        </authorList>
    </citation>
    <scope>NUCLEOTIDE SEQUENCE</scope>
    <source>
        <strain evidence="2">Thailand tick rhabdovirus</strain>
    </source>
</reference>
<evidence type="ECO:0008006" key="3">
    <source>
        <dbReference type="Google" id="ProtNLM"/>
    </source>
</evidence>
<evidence type="ECO:0000256" key="1">
    <source>
        <dbReference type="SAM" id="MobiDB-lite"/>
    </source>
</evidence>
<feature type="compositionally biased region" description="Low complexity" evidence="1">
    <location>
        <begin position="19"/>
        <end position="31"/>
    </location>
</feature>
<evidence type="ECO:0000313" key="2">
    <source>
        <dbReference type="EMBL" id="QFR36183.1"/>
    </source>
</evidence>
<sequence>MKKSSTLTMLARLRNLIPGSSGSQGESSGEDSSSRDSHSPLPEVPRGLWMQVNFDINARLTIRMGYHGMSVAALMRMGQFFQGDYQGEAHARSLTAFIVGLMTLRSYEDPPLRGRSVRRAIFQDIISLEGPPLLLPLSTAEVFRDTFYWRYRGEMYVWSITVDRAPTIFTGSHIEQLIQPHEQETFGHWGVQFVSSTEHRHLIPVPLRLSPQN</sequence>
<dbReference type="EMBL" id="MN095536">
    <property type="protein sequence ID" value="QFR36183.1"/>
    <property type="molecule type" value="Viral_cRNA"/>
</dbReference>
<name>A0A5P8N5Q2_9RHAB</name>